<dbReference type="PANTHER" id="PTHR24421:SF10">
    <property type="entry name" value="NITRATE_NITRITE SENSOR PROTEIN NARQ"/>
    <property type="match status" value="1"/>
</dbReference>
<dbReference type="Pfam" id="PF02518">
    <property type="entry name" value="HATPase_c"/>
    <property type="match status" value="1"/>
</dbReference>
<evidence type="ECO:0000256" key="4">
    <source>
        <dbReference type="ARBA" id="ARBA00022679"/>
    </source>
</evidence>
<reference evidence="12 13" key="1">
    <citation type="journal article" date="2017" name="Chemistry">
        <title>Isolation, Biosynthesis and Chemical Modifications of Rubterolones A-F: Rare Tropolone Alkaloids from Actinomadura sp. 5-2.</title>
        <authorList>
            <person name="Guo H."/>
            <person name="Benndorf R."/>
            <person name="Leichnitz D."/>
            <person name="Klassen J.L."/>
            <person name="Vollmers J."/>
            <person name="Gorls H."/>
            <person name="Steinacker M."/>
            <person name="Weigel C."/>
            <person name="Dahse H.M."/>
            <person name="Kaster A.K."/>
            <person name="de Beer Z.W."/>
            <person name="Poulsen M."/>
            <person name="Beemelmanns C."/>
        </authorList>
    </citation>
    <scope>NUCLEOTIDE SEQUENCE [LARGE SCALE GENOMIC DNA]</scope>
    <source>
        <strain evidence="12 13">5-2</strain>
    </source>
</reference>
<dbReference type="InterPro" id="IPR050482">
    <property type="entry name" value="Sensor_HK_TwoCompSys"/>
</dbReference>
<evidence type="ECO:0000256" key="2">
    <source>
        <dbReference type="ARBA" id="ARBA00012438"/>
    </source>
</evidence>
<proteinExistence type="predicted"/>
<dbReference type="GO" id="GO:0005524">
    <property type="term" value="F:ATP binding"/>
    <property type="evidence" value="ECO:0007669"/>
    <property type="project" value="UniProtKB-KW"/>
</dbReference>
<dbReference type="InterPro" id="IPR036890">
    <property type="entry name" value="HATPase_C_sf"/>
</dbReference>
<keyword evidence="9" id="KW-1133">Transmembrane helix</keyword>
<feature type="transmembrane region" description="Helical" evidence="9">
    <location>
        <begin position="42"/>
        <end position="62"/>
    </location>
</feature>
<dbReference type="EC" id="2.7.13.3" evidence="2"/>
<keyword evidence="9" id="KW-0812">Transmembrane</keyword>
<feature type="transmembrane region" description="Helical" evidence="9">
    <location>
        <begin position="120"/>
        <end position="137"/>
    </location>
</feature>
<comment type="catalytic activity">
    <reaction evidence="1">
        <text>ATP + protein L-histidine = ADP + protein N-phospho-L-histidine.</text>
        <dbReference type="EC" id="2.7.13.3"/>
    </reaction>
</comment>
<keyword evidence="5" id="KW-0547">Nucleotide-binding</keyword>
<dbReference type="GO" id="GO:0046983">
    <property type="term" value="F:protein dimerization activity"/>
    <property type="evidence" value="ECO:0007669"/>
    <property type="project" value="InterPro"/>
</dbReference>
<evidence type="ECO:0000256" key="9">
    <source>
        <dbReference type="SAM" id="Phobius"/>
    </source>
</evidence>
<feature type="transmembrane region" description="Helical" evidence="9">
    <location>
        <begin position="144"/>
        <end position="162"/>
    </location>
</feature>
<dbReference type="SUPFAM" id="SSF103473">
    <property type="entry name" value="MFS general substrate transporter"/>
    <property type="match status" value="1"/>
</dbReference>
<evidence type="ECO:0000259" key="10">
    <source>
        <dbReference type="Pfam" id="PF02518"/>
    </source>
</evidence>
<keyword evidence="4 12" id="KW-0808">Transferase</keyword>
<dbReference type="InterPro" id="IPR011712">
    <property type="entry name" value="Sig_transdc_His_kin_sub3_dim/P"/>
</dbReference>
<keyword evidence="7" id="KW-0067">ATP-binding</keyword>
<evidence type="ECO:0000256" key="1">
    <source>
        <dbReference type="ARBA" id="ARBA00000085"/>
    </source>
</evidence>
<dbReference type="EMBL" id="MTBP01000001">
    <property type="protein sequence ID" value="POM25893.1"/>
    <property type="molecule type" value="Genomic_DNA"/>
</dbReference>
<gene>
    <name evidence="12" type="primary">liaS_1</name>
    <name evidence="12" type="ORF">BTM25_02770</name>
</gene>
<evidence type="ECO:0000256" key="6">
    <source>
        <dbReference type="ARBA" id="ARBA00022777"/>
    </source>
</evidence>
<keyword evidence="9" id="KW-0472">Membrane</keyword>
<dbReference type="GO" id="GO:0016020">
    <property type="term" value="C:membrane"/>
    <property type="evidence" value="ECO:0007669"/>
    <property type="project" value="InterPro"/>
</dbReference>
<evidence type="ECO:0000256" key="3">
    <source>
        <dbReference type="ARBA" id="ARBA00022553"/>
    </source>
</evidence>
<name>A0A2P4ULG5_9ACTN</name>
<evidence type="ECO:0000256" key="8">
    <source>
        <dbReference type="ARBA" id="ARBA00023012"/>
    </source>
</evidence>
<dbReference type="Pfam" id="PF07730">
    <property type="entry name" value="HisKA_3"/>
    <property type="match status" value="1"/>
</dbReference>
<keyword evidence="13" id="KW-1185">Reference proteome</keyword>
<accession>A0A2P4ULG5</accession>
<keyword evidence="3" id="KW-0597">Phosphoprotein</keyword>
<evidence type="ECO:0000256" key="7">
    <source>
        <dbReference type="ARBA" id="ARBA00022840"/>
    </source>
</evidence>
<sequence>MEPDHRAQPERVHVLRGVRAAVLPGPHDPEGSRLPSRWWLRIPILVLLGGLAIGFTGGSIAIQLNVFHQHLPELAAIVLATAQSAPVLLAAYRPMTAWRVSAAGFVAGAILMAGTDFSPWPVTSMLAFTVVLFFVGTSSERETAVGAGAATLVGPLGVATVVGMASWFALILAAVAATALVFGNAVGERRAVEAQLRVQEELRDRDLARQAILEERARIARELHDVVAHHMSVIALQAEAAPFKIPELPPAAVETFGLVRDAARDALTETRRVVGLLRSEDEGVERAPQPGLDRLDDLAAGARRSGLDVDVVVTGVPRPLDAGVDLSAFRIVQESLSNAIRYAPGTTVRIEVAYNADALAVTITDDGARTPVPTASGGGNRGLVGMHERATMLGGTLTAGPHGEGWTVQARLPYPAPA</sequence>
<dbReference type="SUPFAM" id="SSF55874">
    <property type="entry name" value="ATPase domain of HSP90 chaperone/DNA topoisomerase II/histidine kinase"/>
    <property type="match status" value="1"/>
</dbReference>
<dbReference type="Gene3D" id="3.30.565.10">
    <property type="entry name" value="Histidine kinase-like ATPase, C-terminal domain"/>
    <property type="match status" value="1"/>
</dbReference>
<protein>
    <recommendedName>
        <fullName evidence="2">histidine kinase</fullName>
        <ecNumber evidence="2">2.7.13.3</ecNumber>
    </recommendedName>
</protein>
<evidence type="ECO:0000259" key="11">
    <source>
        <dbReference type="Pfam" id="PF07730"/>
    </source>
</evidence>
<evidence type="ECO:0000256" key="5">
    <source>
        <dbReference type="ARBA" id="ARBA00022741"/>
    </source>
</evidence>
<feature type="domain" description="Histidine kinase/HSP90-like ATPase" evidence="10">
    <location>
        <begin position="327"/>
        <end position="415"/>
    </location>
</feature>
<evidence type="ECO:0000313" key="12">
    <source>
        <dbReference type="EMBL" id="POM25893.1"/>
    </source>
</evidence>
<feature type="transmembrane region" description="Helical" evidence="9">
    <location>
        <begin position="168"/>
        <end position="187"/>
    </location>
</feature>
<keyword evidence="8" id="KW-0902">Two-component regulatory system</keyword>
<dbReference type="AlphaFoldDB" id="A0A2P4ULG5"/>
<feature type="domain" description="Signal transduction histidine kinase subgroup 3 dimerisation and phosphoacceptor" evidence="11">
    <location>
        <begin position="215"/>
        <end position="281"/>
    </location>
</feature>
<dbReference type="GO" id="GO:0000155">
    <property type="term" value="F:phosphorelay sensor kinase activity"/>
    <property type="evidence" value="ECO:0007669"/>
    <property type="project" value="InterPro"/>
</dbReference>
<dbReference type="CDD" id="cd16917">
    <property type="entry name" value="HATPase_UhpB-NarQ-NarX-like"/>
    <property type="match status" value="1"/>
</dbReference>
<dbReference type="InterPro" id="IPR003594">
    <property type="entry name" value="HATPase_dom"/>
</dbReference>
<feature type="transmembrane region" description="Helical" evidence="9">
    <location>
        <begin position="74"/>
        <end position="92"/>
    </location>
</feature>
<dbReference type="Proteomes" id="UP000242367">
    <property type="component" value="Unassembled WGS sequence"/>
</dbReference>
<keyword evidence="6 12" id="KW-0418">Kinase</keyword>
<organism evidence="12 13">
    <name type="scientific">Actinomadura rubteroloni</name>
    <dbReference type="NCBI Taxonomy" id="1926885"/>
    <lineage>
        <taxon>Bacteria</taxon>
        <taxon>Bacillati</taxon>
        <taxon>Actinomycetota</taxon>
        <taxon>Actinomycetes</taxon>
        <taxon>Streptosporangiales</taxon>
        <taxon>Thermomonosporaceae</taxon>
        <taxon>Actinomadura</taxon>
    </lineage>
</organism>
<feature type="transmembrane region" description="Helical" evidence="9">
    <location>
        <begin position="97"/>
        <end position="114"/>
    </location>
</feature>
<comment type="caution">
    <text evidence="12">The sequence shown here is derived from an EMBL/GenBank/DDBJ whole genome shotgun (WGS) entry which is preliminary data.</text>
</comment>
<dbReference type="InterPro" id="IPR036259">
    <property type="entry name" value="MFS_trans_sf"/>
</dbReference>
<evidence type="ECO:0000313" key="13">
    <source>
        <dbReference type="Proteomes" id="UP000242367"/>
    </source>
</evidence>
<dbReference type="Gene3D" id="1.20.5.1930">
    <property type="match status" value="1"/>
</dbReference>
<dbReference type="PANTHER" id="PTHR24421">
    <property type="entry name" value="NITRATE/NITRITE SENSOR PROTEIN NARX-RELATED"/>
    <property type="match status" value="1"/>
</dbReference>
<dbReference type="RefSeq" id="WP_103562670.1">
    <property type="nucleotide sequence ID" value="NZ_MTBP01000001.1"/>
</dbReference>